<dbReference type="STRING" id="5364.A0A5C3MUE5"/>
<dbReference type="EMBL" id="ML213519">
    <property type="protein sequence ID" value="TFK48402.1"/>
    <property type="molecule type" value="Genomic_DNA"/>
</dbReference>
<keyword evidence="1" id="KW-0677">Repeat</keyword>
<evidence type="ECO:0008006" key="5">
    <source>
        <dbReference type="Google" id="ProtNLM"/>
    </source>
</evidence>
<dbReference type="SMART" id="SM00248">
    <property type="entry name" value="ANK"/>
    <property type="match status" value="2"/>
</dbReference>
<evidence type="ECO:0000313" key="3">
    <source>
        <dbReference type="EMBL" id="TFK48402.1"/>
    </source>
</evidence>
<dbReference type="PANTHER" id="PTHR24171">
    <property type="entry name" value="ANKYRIN REPEAT DOMAIN-CONTAINING PROTEIN 39-RELATED"/>
    <property type="match status" value="1"/>
</dbReference>
<dbReference type="Gene3D" id="1.25.40.20">
    <property type="entry name" value="Ankyrin repeat-containing domain"/>
    <property type="match status" value="1"/>
</dbReference>
<evidence type="ECO:0000256" key="1">
    <source>
        <dbReference type="ARBA" id="ARBA00022737"/>
    </source>
</evidence>
<reference evidence="3 4" key="1">
    <citation type="journal article" date="2019" name="Nat. Ecol. Evol.">
        <title>Megaphylogeny resolves global patterns of mushroom evolution.</title>
        <authorList>
            <person name="Varga T."/>
            <person name="Krizsan K."/>
            <person name="Foldi C."/>
            <person name="Dima B."/>
            <person name="Sanchez-Garcia M."/>
            <person name="Sanchez-Ramirez S."/>
            <person name="Szollosi G.J."/>
            <person name="Szarkandi J.G."/>
            <person name="Papp V."/>
            <person name="Albert L."/>
            <person name="Andreopoulos W."/>
            <person name="Angelini C."/>
            <person name="Antonin V."/>
            <person name="Barry K.W."/>
            <person name="Bougher N.L."/>
            <person name="Buchanan P."/>
            <person name="Buyck B."/>
            <person name="Bense V."/>
            <person name="Catcheside P."/>
            <person name="Chovatia M."/>
            <person name="Cooper J."/>
            <person name="Damon W."/>
            <person name="Desjardin D."/>
            <person name="Finy P."/>
            <person name="Geml J."/>
            <person name="Haridas S."/>
            <person name="Hughes K."/>
            <person name="Justo A."/>
            <person name="Karasinski D."/>
            <person name="Kautmanova I."/>
            <person name="Kiss B."/>
            <person name="Kocsube S."/>
            <person name="Kotiranta H."/>
            <person name="LaButti K.M."/>
            <person name="Lechner B.E."/>
            <person name="Liimatainen K."/>
            <person name="Lipzen A."/>
            <person name="Lukacs Z."/>
            <person name="Mihaltcheva S."/>
            <person name="Morgado L.N."/>
            <person name="Niskanen T."/>
            <person name="Noordeloos M.E."/>
            <person name="Ohm R.A."/>
            <person name="Ortiz-Santana B."/>
            <person name="Ovrebo C."/>
            <person name="Racz N."/>
            <person name="Riley R."/>
            <person name="Savchenko A."/>
            <person name="Shiryaev A."/>
            <person name="Soop K."/>
            <person name="Spirin V."/>
            <person name="Szebenyi C."/>
            <person name="Tomsovsky M."/>
            <person name="Tulloss R.E."/>
            <person name="Uehling J."/>
            <person name="Grigoriev I.V."/>
            <person name="Vagvolgyi C."/>
            <person name="Papp T."/>
            <person name="Martin F.M."/>
            <person name="Miettinen O."/>
            <person name="Hibbett D.S."/>
            <person name="Nagy L.G."/>
        </authorList>
    </citation>
    <scope>NUCLEOTIDE SEQUENCE [LARGE SCALE GENOMIC DNA]</scope>
    <source>
        <strain evidence="3 4">OMC1185</strain>
    </source>
</reference>
<sequence length="290" mass="32415">MPPDVMINIATLVPTRACALRLGEKGQTLLRAAAQQGEPSLALEMIRLGACIDYPDTELTTPLVLGLTHLVVLTAVAAECPAQLSRSEDYHRSKRRVIRIAWVCKLIIEQHADVNKTDGDYAPLDLACKVEHWNLITLLLEHGANPERRGPDGLQAVNRLTATGSKTRFLGLVRKNSNPVRPAKPCPCWSGKLLDECHALGPKPYPSVFLCRSVSGKLHGNCRLQRNVSFQEVWYKPKQALVTTQRSYGDPRELCPQMSQWDFSGSTSAFDIWRSYTVVLDLARHEVWLR</sequence>
<name>A0A5C3MUE5_9AGAM</name>
<dbReference type="OrthoDB" id="432970at2759"/>
<dbReference type="Proteomes" id="UP000305948">
    <property type="component" value="Unassembled WGS sequence"/>
</dbReference>
<keyword evidence="2" id="KW-0040">ANK repeat</keyword>
<evidence type="ECO:0000313" key="4">
    <source>
        <dbReference type="Proteomes" id="UP000305948"/>
    </source>
</evidence>
<dbReference type="InterPro" id="IPR002110">
    <property type="entry name" value="Ankyrin_rpt"/>
</dbReference>
<dbReference type="InterPro" id="IPR036770">
    <property type="entry name" value="Ankyrin_rpt-contain_sf"/>
</dbReference>
<dbReference type="SUPFAM" id="SSF48403">
    <property type="entry name" value="Ankyrin repeat"/>
    <property type="match status" value="1"/>
</dbReference>
<organism evidence="3 4">
    <name type="scientific">Heliocybe sulcata</name>
    <dbReference type="NCBI Taxonomy" id="5364"/>
    <lineage>
        <taxon>Eukaryota</taxon>
        <taxon>Fungi</taxon>
        <taxon>Dikarya</taxon>
        <taxon>Basidiomycota</taxon>
        <taxon>Agaricomycotina</taxon>
        <taxon>Agaricomycetes</taxon>
        <taxon>Gloeophyllales</taxon>
        <taxon>Gloeophyllaceae</taxon>
        <taxon>Heliocybe</taxon>
    </lineage>
</organism>
<dbReference type="Pfam" id="PF00023">
    <property type="entry name" value="Ank"/>
    <property type="match status" value="1"/>
</dbReference>
<proteinExistence type="predicted"/>
<dbReference type="PANTHER" id="PTHR24171:SF9">
    <property type="entry name" value="ANKYRIN REPEAT DOMAIN-CONTAINING PROTEIN 39"/>
    <property type="match status" value="1"/>
</dbReference>
<evidence type="ECO:0000256" key="2">
    <source>
        <dbReference type="ARBA" id="ARBA00023043"/>
    </source>
</evidence>
<protein>
    <recommendedName>
        <fullName evidence="5">Ankyrin</fullName>
    </recommendedName>
</protein>
<keyword evidence="4" id="KW-1185">Reference proteome</keyword>
<dbReference type="AlphaFoldDB" id="A0A5C3MUE5"/>
<accession>A0A5C3MUE5</accession>
<gene>
    <name evidence="3" type="ORF">OE88DRAFT_522281</name>
</gene>